<reference evidence="1 2" key="1">
    <citation type="journal article" date="2019" name="J. Ind. Microbiol. Biotechnol.">
        <title>The complete genomic sequence of Streptomyces spectabilis NRRL-2792 and identification of secondary metabolite biosynthetic gene clusters.</title>
        <authorList>
            <person name="Sinha A."/>
            <person name="Phillips-Salemka S."/>
            <person name="Niraula T.A."/>
            <person name="Short K.A."/>
            <person name="Niraula N.P."/>
        </authorList>
    </citation>
    <scope>NUCLEOTIDE SEQUENCE [LARGE SCALE GENOMIC DNA]</scope>
    <source>
        <strain evidence="1 2">NRRL 2792</strain>
    </source>
</reference>
<dbReference type="AlphaFoldDB" id="A0A516R0X5"/>
<dbReference type="Pfam" id="PF19457">
    <property type="entry name" value="DUF5994"/>
    <property type="match status" value="1"/>
</dbReference>
<proteinExistence type="predicted"/>
<organism evidence="1 2">
    <name type="scientific">Streptomyces spectabilis</name>
    <dbReference type="NCBI Taxonomy" id="68270"/>
    <lineage>
        <taxon>Bacteria</taxon>
        <taxon>Bacillati</taxon>
        <taxon>Actinomycetota</taxon>
        <taxon>Actinomycetes</taxon>
        <taxon>Kitasatosporales</taxon>
        <taxon>Streptomycetaceae</taxon>
        <taxon>Streptomyces</taxon>
    </lineage>
</organism>
<name>A0A516R0X5_STRST</name>
<gene>
    <name evidence="1" type="ORF">FH965_00995</name>
</gene>
<evidence type="ECO:0000313" key="2">
    <source>
        <dbReference type="Proteomes" id="UP000316806"/>
    </source>
</evidence>
<sequence length="156" mass="16691">MNEDPSGPVVLPTESGTRRAFPDAALLRMATTSRRDGTFDGAWWPRSRNLAAQLPGLIRALTDKLGAVTRIGLDAGAWDVHLHSMAVDGHLVRIDWSEVEDHTMLVTRGQQDIFSFLMLPPHADGTAAHAAMTLAVRDGNSASAAEILAATGIAVR</sequence>
<protein>
    <submittedName>
        <fullName evidence="1">Uncharacterized protein</fullName>
    </submittedName>
</protein>
<dbReference type="InterPro" id="IPR046036">
    <property type="entry name" value="DUF5994"/>
</dbReference>
<accession>A0A516R0X5</accession>
<dbReference type="Proteomes" id="UP000316806">
    <property type="component" value="Chromosome"/>
</dbReference>
<dbReference type="EMBL" id="CP040916">
    <property type="protein sequence ID" value="QDQ09314.1"/>
    <property type="molecule type" value="Genomic_DNA"/>
</dbReference>
<evidence type="ECO:0000313" key="1">
    <source>
        <dbReference type="EMBL" id="QDQ09314.1"/>
    </source>
</evidence>